<feature type="region of interest" description="Disordered" evidence="1">
    <location>
        <begin position="1"/>
        <end position="37"/>
    </location>
</feature>
<dbReference type="AlphaFoldDB" id="A0A7J8D6A5"/>
<reference evidence="2 3" key="1">
    <citation type="journal article" date="2020" name="Nature">
        <title>Six reference-quality genomes reveal evolution of bat adaptations.</title>
        <authorList>
            <person name="Jebb D."/>
            <person name="Huang Z."/>
            <person name="Pippel M."/>
            <person name="Hughes G.M."/>
            <person name="Lavrichenko K."/>
            <person name="Devanna P."/>
            <person name="Winkler S."/>
            <person name="Jermiin L.S."/>
            <person name="Skirmuntt E.C."/>
            <person name="Katzourakis A."/>
            <person name="Burkitt-Gray L."/>
            <person name="Ray D.A."/>
            <person name="Sullivan K.A.M."/>
            <person name="Roscito J.G."/>
            <person name="Kirilenko B.M."/>
            <person name="Davalos L.M."/>
            <person name="Corthals A.P."/>
            <person name="Power M.L."/>
            <person name="Jones G."/>
            <person name="Ransome R.D."/>
            <person name="Dechmann D.K.N."/>
            <person name="Locatelli A.G."/>
            <person name="Puechmaille S.J."/>
            <person name="Fedrigo O."/>
            <person name="Jarvis E.D."/>
            <person name="Hiller M."/>
            <person name="Vernes S.C."/>
            <person name="Myers E.W."/>
            <person name="Teeling E.C."/>
        </authorList>
    </citation>
    <scope>NUCLEOTIDE SEQUENCE [LARGE SCALE GENOMIC DNA]</scope>
    <source>
        <strain evidence="2">MRouAeg1</strain>
        <tissue evidence="2">Muscle</tissue>
    </source>
</reference>
<comment type="caution">
    <text evidence="2">The sequence shown here is derived from an EMBL/GenBank/DDBJ whole genome shotgun (WGS) entry which is preliminary data.</text>
</comment>
<proteinExistence type="predicted"/>
<evidence type="ECO:0000256" key="1">
    <source>
        <dbReference type="SAM" id="MobiDB-lite"/>
    </source>
</evidence>
<dbReference type="EMBL" id="JACASE010000013">
    <property type="protein sequence ID" value="KAF6418784.1"/>
    <property type="molecule type" value="Genomic_DNA"/>
</dbReference>
<dbReference type="Proteomes" id="UP000593571">
    <property type="component" value="Unassembled WGS sequence"/>
</dbReference>
<feature type="region of interest" description="Disordered" evidence="1">
    <location>
        <begin position="140"/>
        <end position="179"/>
    </location>
</feature>
<protein>
    <submittedName>
        <fullName evidence="2">Uncharacterized protein</fullName>
    </submittedName>
</protein>
<keyword evidence="3" id="KW-1185">Reference proteome</keyword>
<organism evidence="2 3">
    <name type="scientific">Rousettus aegyptiacus</name>
    <name type="common">Egyptian fruit bat</name>
    <name type="synonym">Pteropus aegyptiacus</name>
    <dbReference type="NCBI Taxonomy" id="9407"/>
    <lineage>
        <taxon>Eukaryota</taxon>
        <taxon>Metazoa</taxon>
        <taxon>Chordata</taxon>
        <taxon>Craniata</taxon>
        <taxon>Vertebrata</taxon>
        <taxon>Euteleostomi</taxon>
        <taxon>Mammalia</taxon>
        <taxon>Eutheria</taxon>
        <taxon>Laurasiatheria</taxon>
        <taxon>Chiroptera</taxon>
        <taxon>Yinpterochiroptera</taxon>
        <taxon>Pteropodoidea</taxon>
        <taxon>Pteropodidae</taxon>
        <taxon>Rousettinae</taxon>
        <taxon>Rousettus</taxon>
    </lineage>
</organism>
<evidence type="ECO:0000313" key="2">
    <source>
        <dbReference type="EMBL" id="KAF6418784.1"/>
    </source>
</evidence>
<sequence>MKPAAQNGQCGRRQHGTLGTGRNFQGPSQSGGTAGGVGGRASLGWKRAGLQAMGVIAGGWLETTRFLAERVFCPYARRPFLGAGSAGVPCPQSSDRSLPRLAPPTWVTGSGAGLTASPVGPWVTVCAGQLRPLQASRPLAGGVGRWAQGHRRWNTRQPPTSAPGLPAPRQASSGPQSPA</sequence>
<feature type="compositionally biased region" description="Polar residues" evidence="1">
    <location>
        <begin position="170"/>
        <end position="179"/>
    </location>
</feature>
<name>A0A7J8D6A5_ROUAE</name>
<evidence type="ECO:0000313" key="3">
    <source>
        <dbReference type="Proteomes" id="UP000593571"/>
    </source>
</evidence>
<gene>
    <name evidence="2" type="ORF">HJG63_008806</name>
</gene>
<accession>A0A7J8D6A5</accession>